<evidence type="ECO:0000313" key="3">
    <source>
        <dbReference type="EMBL" id="MBB6544111.1"/>
    </source>
</evidence>
<proteinExistence type="predicted"/>
<accession>A0A7X0TUA1</accession>
<keyword evidence="4" id="KW-1185">Reference proteome</keyword>
<dbReference type="InterPro" id="IPR001584">
    <property type="entry name" value="Integrase_cat-core"/>
</dbReference>
<dbReference type="InterPro" id="IPR036397">
    <property type="entry name" value="RNaseH_sf"/>
</dbReference>
<dbReference type="Gene3D" id="3.30.420.10">
    <property type="entry name" value="Ribonuclease H-like superfamily/Ribonuclease H"/>
    <property type="match status" value="1"/>
</dbReference>
<dbReference type="GO" id="GO:0015074">
    <property type="term" value="P:DNA integration"/>
    <property type="evidence" value="ECO:0007669"/>
    <property type="project" value="InterPro"/>
</dbReference>
<feature type="region of interest" description="Disordered" evidence="1">
    <location>
        <begin position="598"/>
        <end position="628"/>
    </location>
</feature>
<organism evidence="3 4">
    <name type="scientific">Thalassotalea piscium</name>
    <dbReference type="NCBI Taxonomy" id="1230533"/>
    <lineage>
        <taxon>Bacteria</taxon>
        <taxon>Pseudomonadati</taxon>
        <taxon>Pseudomonadota</taxon>
        <taxon>Gammaproteobacteria</taxon>
        <taxon>Alteromonadales</taxon>
        <taxon>Colwelliaceae</taxon>
        <taxon>Thalassotalea</taxon>
    </lineage>
</organism>
<evidence type="ECO:0000256" key="1">
    <source>
        <dbReference type="SAM" id="MobiDB-lite"/>
    </source>
</evidence>
<comment type="caution">
    <text evidence="3">The sequence shown here is derived from an EMBL/GenBank/DDBJ whole genome shotgun (WGS) entry which is preliminary data.</text>
</comment>
<dbReference type="EMBL" id="JACHHU010000024">
    <property type="protein sequence ID" value="MBB6544111.1"/>
    <property type="molecule type" value="Genomic_DNA"/>
</dbReference>
<dbReference type="SUPFAM" id="SSF53098">
    <property type="entry name" value="Ribonuclease H-like"/>
    <property type="match status" value="1"/>
</dbReference>
<feature type="domain" description="Integrase catalytic" evidence="2">
    <location>
        <begin position="236"/>
        <end position="444"/>
    </location>
</feature>
<dbReference type="AlphaFoldDB" id="A0A7X0TUA1"/>
<reference evidence="3 4" key="1">
    <citation type="submission" date="2020-08" db="EMBL/GenBank/DDBJ databases">
        <title>Genomic Encyclopedia of Type Strains, Phase IV (KMG-IV): sequencing the most valuable type-strain genomes for metagenomic binning, comparative biology and taxonomic classification.</title>
        <authorList>
            <person name="Goeker M."/>
        </authorList>
    </citation>
    <scope>NUCLEOTIDE SEQUENCE [LARGE SCALE GENOMIC DNA]</scope>
    <source>
        <strain evidence="3 4">DSM 26287</strain>
    </source>
</reference>
<dbReference type="GO" id="GO:0003676">
    <property type="term" value="F:nucleic acid binding"/>
    <property type="evidence" value="ECO:0007669"/>
    <property type="project" value="InterPro"/>
</dbReference>
<dbReference type="PROSITE" id="PS50994">
    <property type="entry name" value="INTEGRASE"/>
    <property type="match status" value="1"/>
</dbReference>
<evidence type="ECO:0000259" key="2">
    <source>
        <dbReference type="PROSITE" id="PS50994"/>
    </source>
</evidence>
<dbReference type="RefSeq" id="WP_184424926.1">
    <property type="nucleotide sequence ID" value="NZ_AP027362.1"/>
</dbReference>
<name>A0A7X0TUA1_9GAMM</name>
<dbReference type="Proteomes" id="UP000537141">
    <property type="component" value="Unassembled WGS sequence"/>
</dbReference>
<dbReference type="InterPro" id="IPR012337">
    <property type="entry name" value="RNaseH-like_sf"/>
</dbReference>
<evidence type="ECO:0000313" key="4">
    <source>
        <dbReference type="Proteomes" id="UP000537141"/>
    </source>
</evidence>
<gene>
    <name evidence="3" type="ORF">HNQ55_002635</name>
</gene>
<sequence>MNSGLLLEVGLDLKVSGCHGTILYVDNERVLIGYKSKPDDLYKPYELLQAINEKLITVIDKPYEMRCVVHLKDDEQHECDRRTAYCEKFFEFKTLNPTDGLTQELVDEVYEEIKEDHPVKTSVKTVYKWYKRWLEDGKDMALQVVKSEYSQTEWRFPDSVLEFMDKMISRYYMQLGEPTMAYAHDMFTKAFKRKGKMFKGYDIPSLSTFERRINSWPKYERDLARYGKKFADRENREASKTYNVQNVLDLIECDGLEVNMGLLKEDGTYAGKIGIIAAMDVKTRTCLGYTVVVGEKPKESAAAVIHCLSHSMRIKADPAKYPAGGIGLTYVFDNGPGFRAAMTKKFMNAIGSDVTYCRSGMPEEKPHVERMFDTWRSKFFKGKKGYLHKRDKKKVSDTTIRKAAAITVAEFMVMFEDYIETEYNNTPNRMMNNWTPNEIWAEHARIDEVITLADFGDRTKLRGNAKTLRCNRNHGIPHRGQRFNCDALMKEVNFILGGSEDISYPVDVLIDDFDASAITAVFGQRMIEVPNVKNVPRDTSFSYLKSFERTIDKSKLPKHLTPRQAGNIVKKRRANGTLIEQDTLIIDEEITNNTTKDMEKDIADNTTNITDEERKSTTGFGTRRKKSK</sequence>
<protein>
    <recommendedName>
        <fullName evidence="2">Integrase catalytic domain-containing protein</fullName>
    </recommendedName>
</protein>